<keyword evidence="3" id="KW-1185">Reference proteome</keyword>
<gene>
    <name evidence="2" type="ORF">ILEXP_LOCUS35378</name>
</gene>
<protein>
    <submittedName>
        <fullName evidence="2">Uncharacterized protein</fullName>
    </submittedName>
</protein>
<organism evidence="2 3">
    <name type="scientific">Ilex paraguariensis</name>
    <name type="common">yerba mate</name>
    <dbReference type="NCBI Taxonomy" id="185542"/>
    <lineage>
        <taxon>Eukaryota</taxon>
        <taxon>Viridiplantae</taxon>
        <taxon>Streptophyta</taxon>
        <taxon>Embryophyta</taxon>
        <taxon>Tracheophyta</taxon>
        <taxon>Spermatophyta</taxon>
        <taxon>Magnoliopsida</taxon>
        <taxon>eudicotyledons</taxon>
        <taxon>Gunneridae</taxon>
        <taxon>Pentapetalae</taxon>
        <taxon>asterids</taxon>
        <taxon>campanulids</taxon>
        <taxon>Aquifoliales</taxon>
        <taxon>Aquifoliaceae</taxon>
        <taxon>Ilex</taxon>
    </lineage>
</organism>
<name>A0ABC8TE40_9AQUA</name>
<proteinExistence type="predicted"/>
<evidence type="ECO:0000313" key="3">
    <source>
        <dbReference type="Proteomes" id="UP001642360"/>
    </source>
</evidence>
<comment type="caution">
    <text evidence="2">The sequence shown here is derived from an EMBL/GenBank/DDBJ whole genome shotgun (WGS) entry which is preliminary data.</text>
</comment>
<evidence type="ECO:0000256" key="1">
    <source>
        <dbReference type="SAM" id="MobiDB-lite"/>
    </source>
</evidence>
<sequence length="91" mass="10055">MAHLDRRQSKRPLPYDASQQEKEADPIFPLYASAQAQQDNSAMVSALAHVLGAGDSAPSHRQGNYQQFIVTESAMKDHNPLPHTKDQGKTQ</sequence>
<dbReference type="AlphaFoldDB" id="A0ABC8TE40"/>
<dbReference type="EMBL" id="CAUOFW020004547">
    <property type="protein sequence ID" value="CAK9166171.1"/>
    <property type="molecule type" value="Genomic_DNA"/>
</dbReference>
<feature type="region of interest" description="Disordered" evidence="1">
    <location>
        <begin position="1"/>
        <end position="24"/>
    </location>
</feature>
<dbReference type="Proteomes" id="UP001642360">
    <property type="component" value="Unassembled WGS sequence"/>
</dbReference>
<reference evidence="2 3" key="1">
    <citation type="submission" date="2024-02" db="EMBL/GenBank/DDBJ databases">
        <authorList>
            <person name="Vignale AGUSTIN F."/>
            <person name="Sosa J E."/>
            <person name="Modenutti C."/>
        </authorList>
    </citation>
    <scope>NUCLEOTIDE SEQUENCE [LARGE SCALE GENOMIC DNA]</scope>
</reference>
<evidence type="ECO:0000313" key="2">
    <source>
        <dbReference type="EMBL" id="CAK9166171.1"/>
    </source>
</evidence>
<accession>A0ABC8TE40</accession>